<dbReference type="PANTHER" id="PTHR45685:SF1">
    <property type="entry name" value="HELICASE SRCAP"/>
    <property type="match status" value="1"/>
</dbReference>
<evidence type="ECO:0000256" key="2">
    <source>
        <dbReference type="ARBA" id="ARBA00022741"/>
    </source>
</evidence>
<dbReference type="CDD" id="cd18793">
    <property type="entry name" value="SF2_C_SNF"/>
    <property type="match status" value="1"/>
</dbReference>
<accession>A0AAV6YGJ4</accession>
<dbReference type="GO" id="GO:0016887">
    <property type="term" value="F:ATP hydrolysis activity"/>
    <property type="evidence" value="ECO:0007669"/>
    <property type="project" value="TreeGrafter"/>
</dbReference>
<evidence type="ECO:0000256" key="3">
    <source>
        <dbReference type="ARBA" id="ARBA00022801"/>
    </source>
</evidence>
<dbReference type="Gene3D" id="3.40.50.300">
    <property type="entry name" value="P-loop containing nucleotide triphosphate hydrolases"/>
    <property type="match status" value="1"/>
</dbReference>
<dbReference type="PANTHER" id="PTHR45685">
    <property type="entry name" value="HELICASE SRCAP-RELATED"/>
    <property type="match status" value="1"/>
</dbReference>
<sequence length="98" mass="11556">MTRMLDILEQFLNYHGHIYLRLDGSTRVEQRQVLMERFNMDKRIFCFILSTRSGGVGVNLTGADTVIFYDSDWNPTMDAQAQDRCHRIGQTRDVHIYR</sequence>
<evidence type="ECO:0000259" key="6">
    <source>
        <dbReference type="PROSITE" id="PS51194"/>
    </source>
</evidence>
<keyword evidence="3" id="KW-0378">Hydrolase</keyword>
<dbReference type="PROSITE" id="PS51194">
    <property type="entry name" value="HELICASE_CTER"/>
    <property type="match status" value="1"/>
</dbReference>
<dbReference type="InterPro" id="IPR050520">
    <property type="entry name" value="INO80/SWR1_helicase"/>
</dbReference>
<dbReference type="InterPro" id="IPR027417">
    <property type="entry name" value="P-loop_NTPase"/>
</dbReference>
<dbReference type="InterPro" id="IPR049730">
    <property type="entry name" value="SNF2/RAD54-like_C"/>
</dbReference>
<evidence type="ECO:0000256" key="5">
    <source>
        <dbReference type="ARBA" id="ARBA00022840"/>
    </source>
</evidence>
<keyword evidence="5" id="KW-0067">ATP-binding</keyword>
<evidence type="ECO:0000313" key="7">
    <source>
        <dbReference type="EMBL" id="KAG8534479.1"/>
    </source>
</evidence>
<keyword evidence="4" id="KW-0347">Helicase</keyword>
<gene>
    <name evidence="7" type="ORF">GDO81_019404</name>
</gene>
<dbReference type="EMBL" id="WNYA01104656">
    <property type="protein sequence ID" value="KAG8534479.1"/>
    <property type="molecule type" value="Genomic_DNA"/>
</dbReference>
<dbReference type="InterPro" id="IPR001650">
    <property type="entry name" value="Helicase_C-like"/>
</dbReference>
<dbReference type="GO" id="GO:0005524">
    <property type="term" value="F:ATP binding"/>
    <property type="evidence" value="ECO:0007669"/>
    <property type="project" value="UniProtKB-KW"/>
</dbReference>
<dbReference type="SMART" id="SM00490">
    <property type="entry name" value="HELICc"/>
    <property type="match status" value="1"/>
</dbReference>
<dbReference type="AlphaFoldDB" id="A0AAV6YGJ4"/>
<dbReference type="Pfam" id="PF00271">
    <property type="entry name" value="Helicase_C"/>
    <property type="match status" value="1"/>
</dbReference>
<comment type="caution">
    <text evidence="7">The sequence shown here is derived from an EMBL/GenBank/DDBJ whole genome shotgun (WGS) entry which is preliminary data.</text>
</comment>
<dbReference type="GO" id="GO:0003677">
    <property type="term" value="F:DNA binding"/>
    <property type="evidence" value="ECO:0007669"/>
    <property type="project" value="UniProtKB-KW"/>
</dbReference>
<keyword evidence="2" id="KW-0547">Nucleotide-binding</keyword>
<name>A0AAV6YGJ4_ENGPU</name>
<dbReference type="GO" id="GO:0042393">
    <property type="term" value="F:histone binding"/>
    <property type="evidence" value="ECO:0007669"/>
    <property type="project" value="TreeGrafter"/>
</dbReference>
<protein>
    <recommendedName>
        <fullName evidence="6">Helicase C-terminal domain-containing protein</fullName>
    </recommendedName>
</protein>
<feature type="domain" description="Helicase C-terminal" evidence="6">
    <location>
        <begin position="1"/>
        <end position="98"/>
    </location>
</feature>
<dbReference type="Proteomes" id="UP000824782">
    <property type="component" value="Unassembled WGS sequence"/>
</dbReference>
<organism evidence="7 8">
    <name type="scientific">Engystomops pustulosus</name>
    <name type="common">Tungara frog</name>
    <name type="synonym">Physalaemus pustulosus</name>
    <dbReference type="NCBI Taxonomy" id="76066"/>
    <lineage>
        <taxon>Eukaryota</taxon>
        <taxon>Metazoa</taxon>
        <taxon>Chordata</taxon>
        <taxon>Craniata</taxon>
        <taxon>Vertebrata</taxon>
        <taxon>Euteleostomi</taxon>
        <taxon>Amphibia</taxon>
        <taxon>Batrachia</taxon>
        <taxon>Anura</taxon>
        <taxon>Neobatrachia</taxon>
        <taxon>Hyloidea</taxon>
        <taxon>Leptodactylidae</taxon>
        <taxon>Leiuperinae</taxon>
        <taxon>Engystomops</taxon>
    </lineage>
</organism>
<proteinExistence type="predicted"/>
<reference evidence="7" key="1">
    <citation type="thesis" date="2020" institute="ProQuest LLC" country="789 East Eisenhower Parkway, Ann Arbor, MI, USA">
        <title>Comparative Genomics and Chromosome Evolution.</title>
        <authorList>
            <person name="Mudd A.B."/>
        </authorList>
    </citation>
    <scope>NUCLEOTIDE SEQUENCE</scope>
    <source>
        <strain evidence="7">237g6f4</strain>
        <tissue evidence="7">Blood</tissue>
    </source>
</reference>
<evidence type="ECO:0000313" key="8">
    <source>
        <dbReference type="Proteomes" id="UP000824782"/>
    </source>
</evidence>
<evidence type="ECO:0000256" key="1">
    <source>
        <dbReference type="ARBA" id="ARBA00004123"/>
    </source>
</evidence>
<comment type="subcellular location">
    <subcellularLocation>
        <location evidence="1">Nucleus</location>
    </subcellularLocation>
</comment>
<evidence type="ECO:0000256" key="4">
    <source>
        <dbReference type="ARBA" id="ARBA00022806"/>
    </source>
</evidence>
<dbReference type="GO" id="GO:0000812">
    <property type="term" value="C:Swr1 complex"/>
    <property type="evidence" value="ECO:0007669"/>
    <property type="project" value="TreeGrafter"/>
</dbReference>
<dbReference type="SUPFAM" id="SSF52540">
    <property type="entry name" value="P-loop containing nucleoside triphosphate hydrolases"/>
    <property type="match status" value="1"/>
</dbReference>
<keyword evidence="8" id="KW-1185">Reference proteome</keyword>
<dbReference type="GO" id="GO:0006338">
    <property type="term" value="P:chromatin remodeling"/>
    <property type="evidence" value="ECO:0007669"/>
    <property type="project" value="TreeGrafter"/>
</dbReference>
<dbReference type="GO" id="GO:0004386">
    <property type="term" value="F:helicase activity"/>
    <property type="evidence" value="ECO:0007669"/>
    <property type="project" value="UniProtKB-KW"/>
</dbReference>